<accession>A0A4R5AIS1</accession>
<proteinExistence type="predicted"/>
<reference evidence="1 2" key="1">
    <citation type="submission" date="2019-03" db="EMBL/GenBank/DDBJ databases">
        <title>Draft genome sequences of novel Actinobacteria.</title>
        <authorList>
            <person name="Sahin N."/>
            <person name="Ay H."/>
            <person name="Saygin H."/>
        </authorList>
    </citation>
    <scope>NUCLEOTIDE SEQUENCE [LARGE SCALE GENOMIC DNA]</scope>
    <source>
        <strain evidence="1 2">H3C3</strain>
    </source>
</reference>
<evidence type="ECO:0000313" key="2">
    <source>
        <dbReference type="Proteomes" id="UP000294513"/>
    </source>
</evidence>
<comment type="caution">
    <text evidence="1">The sequence shown here is derived from an EMBL/GenBank/DDBJ whole genome shotgun (WGS) entry which is preliminary data.</text>
</comment>
<evidence type="ECO:0000313" key="1">
    <source>
        <dbReference type="EMBL" id="TDD70874.1"/>
    </source>
</evidence>
<organism evidence="1 2">
    <name type="scientific">Actinomadura rubrisoli</name>
    <dbReference type="NCBI Taxonomy" id="2530368"/>
    <lineage>
        <taxon>Bacteria</taxon>
        <taxon>Bacillati</taxon>
        <taxon>Actinomycetota</taxon>
        <taxon>Actinomycetes</taxon>
        <taxon>Streptosporangiales</taxon>
        <taxon>Thermomonosporaceae</taxon>
        <taxon>Actinomadura</taxon>
    </lineage>
</organism>
<name>A0A4R5AIS1_9ACTN</name>
<dbReference type="AlphaFoldDB" id="A0A4R5AIS1"/>
<keyword evidence="2" id="KW-1185">Reference proteome</keyword>
<evidence type="ECO:0008006" key="3">
    <source>
        <dbReference type="Google" id="ProtNLM"/>
    </source>
</evidence>
<dbReference type="InterPro" id="IPR012338">
    <property type="entry name" value="Beta-lactam/transpept-like"/>
</dbReference>
<gene>
    <name evidence="1" type="ORF">E1298_36250</name>
</gene>
<sequence length="74" mass="8445">MKRGRVLVEHRPRQVFRSASVVKILLALDYLREHRVSVADRALLGVMLRSSDDKAATEFWRRGGQGAVIGRMVR</sequence>
<protein>
    <recommendedName>
        <fullName evidence="3">Serine hydrolase</fullName>
    </recommendedName>
</protein>
<dbReference type="SUPFAM" id="SSF56601">
    <property type="entry name" value="beta-lactamase/transpeptidase-like"/>
    <property type="match status" value="1"/>
</dbReference>
<feature type="non-terminal residue" evidence="1">
    <location>
        <position position="74"/>
    </location>
</feature>
<dbReference type="Proteomes" id="UP000294513">
    <property type="component" value="Unassembled WGS sequence"/>
</dbReference>
<dbReference type="Gene3D" id="3.40.710.10">
    <property type="entry name" value="DD-peptidase/beta-lactamase superfamily"/>
    <property type="match status" value="1"/>
</dbReference>
<dbReference type="EMBL" id="SMKU01000297">
    <property type="protein sequence ID" value="TDD70874.1"/>
    <property type="molecule type" value="Genomic_DNA"/>
</dbReference>